<dbReference type="Proteomes" id="UP001352852">
    <property type="component" value="Unassembled WGS sequence"/>
</dbReference>
<keyword evidence="1" id="KW-0472">Membrane</keyword>
<proteinExistence type="predicted"/>
<reference evidence="2 3" key="1">
    <citation type="submission" date="2021-06" db="EMBL/GenBank/DDBJ databases">
        <authorList>
            <person name="Palmer J.M."/>
        </authorList>
    </citation>
    <scope>NUCLEOTIDE SEQUENCE [LARGE SCALE GENOMIC DNA]</scope>
    <source>
        <strain evidence="2 3">CL_MEX2019</strain>
        <tissue evidence="2">Muscle</tissue>
    </source>
</reference>
<gene>
    <name evidence="2" type="ORF">CHARACLAT_015213</name>
</gene>
<organism evidence="2 3">
    <name type="scientific">Characodon lateralis</name>
    <dbReference type="NCBI Taxonomy" id="208331"/>
    <lineage>
        <taxon>Eukaryota</taxon>
        <taxon>Metazoa</taxon>
        <taxon>Chordata</taxon>
        <taxon>Craniata</taxon>
        <taxon>Vertebrata</taxon>
        <taxon>Euteleostomi</taxon>
        <taxon>Actinopterygii</taxon>
        <taxon>Neopterygii</taxon>
        <taxon>Teleostei</taxon>
        <taxon>Neoteleostei</taxon>
        <taxon>Acanthomorphata</taxon>
        <taxon>Ovalentaria</taxon>
        <taxon>Atherinomorphae</taxon>
        <taxon>Cyprinodontiformes</taxon>
        <taxon>Goodeidae</taxon>
        <taxon>Characodon</taxon>
    </lineage>
</organism>
<protein>
    <submittedName>
        <fullName evidence="2">Uncharacterized protein</fullName>
    </submittedName>
</protein>
<comment type="caution">
    <text evidence="2">The sequence shown here is derived from an EMBL/GenBank/DDBJ whole genome shotgun (WGS) entry which is preliminary data.</text>
</comment>
<sequence>MLMEHALRYLIMMAAPVVIEASAHQFFTDEHLPELQNLFLTLIVVHAHLALLTPSFHLLYSLGVIFFNYIFIFQLTLHLCNKCFIPRIGRRTLNSVLTYFSSTG</sequence>
<accession>A0ABU7F5Q6</accession>
<feature type="transmembrane region" description="Helical" evidence="1">
    <location>
        <begin position="6"/>
        <end position="23"/>
    </location>
</feature>
<name>A0ABU7F5Q6_9TELE</name>
<dbReference type="EMBL" id="JAHUTJ010074947">
    <property type="protein sequence ID" value="MED6293889.1"/>
    <property type="molecule type" value="Genomic_DNA"/>
</dbReference>
<keyword evidence="3" id="KW-1185">Reference proteome</keyword>
<feature type="transmembrane region" description="Helical" evidence="1">
    <location>
        <begin position="58"/>
        <end position="80"/>
    </location>
</feature>
<evidence type="ECO:0000313" key="2">
    <source>
        <dbReference type="EMBL" id="MED6293889.1"/>
    </source>
</evidence>
<evidence type="ECO:0000256" key="1">
    <source>
        <dbReference type="SAM" id="Phobius"/>
    </source>
</evidence>
<keyword evidence="1" id="KW-1133">Transmembrane helix</keyword>
<keyword evidence="1" id="KW-0812">Transmembrane</keyword>
<evidence type="ECO:0000313" key="3">
    <source>
        <dbReference type="Proteomes" id="UP001352852"/>
    </source>
</evidence>